<evidence type="ECO:0000313" key="1">
    <source>
        <dbReference type="EMBL" id="KAE9522734.1"/>
    </source>
</evidence>
<evidence type="ECO:0000313" key="2">
    <source>
        <dbReference type="Proteomes" id="UP000475862"/>
    </source>
</evidence>
<protein>
    <submittedName>
        <fullName evidence="1">Uncharacterized protein</fullName>
    </submittedName>
</protein>
<keyword evidence="2" id="KW-1185">Reference proteome</keyword>
<accession>A0A6G0SXQ0</accession>
<organism evidence="1 2">
    <name type="scientific">Aphis glycines</name>
    <name type="common">Soybean aphid</name>
    <dbReference type="NCBI Taxonomy" id="307491"/>
    <lineage>
        <taxon>Eukaryota</taxon>
        <taxon>Metazoa</taxon>
        <taxon>Ecdysozoa</taxon>
        <taxon>Arthropoda</taxon>
        <taxon>Hexapoda</taxon>
        <taxon>Insecta</taxon>
        <taxon>Pterygota</taxon>
        <taxon>Neoptera</taxon>
        <taxon>Paraneoptera</taxon>
        <taxon>Hemiptera</taxon>
        <taxon>Sternorrhyncha</taxon>
        <taxon>Aphidomorpha</taxon>
        <taxon>Aphidoidea</taxon>
        <taxon>Aphididae</taxon>
        <taxon>Aphidini</taxon>
        <taxon>Aphis</taxon>
        <taxon>Aphis</taxon>
    </lineage>
</organism>
<gene>
    <name evidence="1" type="ORF">AGLY_016843</name>
</gene>
<dbReference type="OrthoDB" id="6780159at2759"/>
<dbReference type="AlphaFoldDB" id="A0A6G0SXQ0"/>
<proteinExistence type="predicted"/>
<dbReference type="Proteomes" id="UP000475862">
    <property type="component" value="Unassembled WGS sequence"/>
</dbReference>
<dbReference type="EMBL" id="VYZN01000687">
    <property type="protein sequence ID" value="KAE9522734.1"/>
    <property type="molecule type" value="Genomic_DNA"/>
</dbReference>
<sequence length="233" mass="27523">MHDFDEFLSKFELQMLIKKNCVHTRNFVYNFQIFEEKFIENLVPNFQNLIIKEKNVTIFQPQNYLQIFAKQLIRNLVLNFQDFLVSQKFFIQNEKFDFDVNWFCVKNPVFPSFFLGVFSIHFKNIETYISGEKPKNLTNDDMFNFLLGEGVMKPLIEFILPTLPSQTNDKTVGHPKKNFESCTERIKKQKISNVVKSFTTPELTYALTSKLQKSGKRICKQKKWASGYRSAVH</sequence>
<name>A0A6G0SXQ0_APHGL</name>
<comment type="caution">
    <text evidence="1">The sequence shown here is derived from an EMBL/GenBank/DDBJ whole genome shotgun (WGS) entry which is preliminary data.</text>
</comment>
<reference evidence="1 2" key="1">
    <citation type="submission" date="2019-08" db="EMBL/GenBank/DDBJ databases">
        <title>The genome of the soybean aphid Biotype 1, its phylome, world population structure and adaptation to the North American continent.</title>
        <authorList>
            <person name="Giordano R."/>
            <person name="Donthu R.K."/>
            <person name="Hernandez A.G."/>
            <person name="Wright C.L."/>
            <person name="Zimin A.V."/>
        </authorList>
    </citation>
    <scope>NUCLEOTIDE SEQUENCE [LARGE SCALE GENOMIC DNA]</scope>
    <source>
        <tissue evidence="1">Whole aphids</tissue>
    </source>
</reference>